<comment type="caution">
    <text evidence="1">The sequence shown here is derived from an EMBL/GenBank/DDBJ whole genome shotgun (WGS) entry which is preliminary data.</text>
</comment>
<evidence type="ECO:0000313" key="1">
    <source>
        <dbReference type="EMBL" id="KAL1266442.1"/>
    </source>
</evidence>
<accession>A0ABR3MP86</accession>
<name>A0ABR3MP86_9TELE</name>
<protein>
    <submittedName>
        <fullName evidence="1">Uncharacterized protein</fullName>
    </submittedName>
</protein>
<keyword evidence="2" id="KW-1185">Reference proteome</keyword>
<organism evidence="1 2">
    <name type="scientific">Cirrhinus molitorella</name>
    <name type="common">mud carp</name>
    <dbReference type="NCBI Taxonomy" id="172907"/>
    <lineage>
        <taxon>Eukaryota</taxon>
        <taxon>Metazoa</taxon>
        <taxon>Chordata</taxon>
        <taxon>Craniata</taxon>
        <taxon>Vertebrata</taxon>
        <taxon>Euteleostomi</taxon>
        <taxon>Actinopterygii</taxon>
        <taxon>Neopterygii</taxon>
        <taxon>Teleostei</taxon>
        <taxon>Ostariophysi</taxon>
        <taxon>Cypriniformes</taxon>
        <taxon>Cyprinidae</taxon>
        <taxon>Labeoninae</taxon>
        <taxon>Labeonini</taxon>
        <taxon>Cirrhinus</taxon>
    </lineage>
</organism>
<proteinExistence type="predicted"/>
<sequence length="68" mass="7757">MCNQFVFLCCQEIDDTVDLCEEMLQISMLVKELPASLPHSGYEVLEDMMFFSLWRAMISRATCISVGS</sequence>
<evidence type="ECO:0000313" key="2">
    <source>
        <dbReference type="Proteomes" id="UP001558613"/>
    </source>
</evidence>
<dbReference type="EMBL" id="JAYMGO010000010">
    <property type="protein sequence ID" value="KAL1266442.1"/>
    <property type="molecule type" value="Genomic_DNA"/>
</dbReference>
<reference evidence="1 2" key="1">
    <citation type="submission" date="2023-09" db="EMBL/GenBank/DDBJ databases">
        <authorList>
            <person name="Wang M."/>
        </authorList>
    </citation>
    <scope>NUCLEOTIDE SEQUENCE [LARGE SCALE GENOMIC DNA]</scope>
    <source>
        <strain evidence="1">GT-2023</strain>
        <tissue evidence="1">Liver</tissue>
    </source>
</reference>
<gene>
    <name evidence="1" type="ORF">QQF64_002117</name>
</gene>
<dbReference type="Proteomes" id="UP001558613">
    <property type="component" value="Unassembled WGS sequence"/>
</dbReference>